<evidence type="ECO:0000256" key="2">
    <source>
        <dbReference type="ARBA" id="ARBA00022768"/>
    </source>
</evidence>
<dbReference type="InterPro" id="IPR050055">
    <property type="entry name" value="EF-Tu_GTPase"/>
</dbReference>
<dbReference type="RefSeq" id="WP_209514670.1">
    <property type="nucleotide sequence ID" value="NZ_JAGIOH010000001.1"/>
</dbReference>
<dbReference type="PANTHER" id="PTHR43721:SF22">
    <property type="entry name" value="ELONGATION FACTOR TU, MITOCHONDRIAL"/>
    <property type="match status" value="1"/>
</dbReference>
<keyword evidence="1" id="KW-0547">Nucleotide-binding</keyword>
<evidence type="ECO:0000256" key="3">
    <source>
        <dbReference type="ARBA" id="ARBA00022917"/>
    </source>
</evidence>
<reference evidence="7 8" key="1">
    <citation type="submission" date="2021-03" db="EMBL/GenBank/DDBJ databases">
        <title>Sequencing the genomes of 1000 actinobacteria strains.</title>
        <authorList>
            <person name="Klenk H.-P."/>
        </authorList>
    </citation>
    <scope>NUCLEOTIDE SEQUENCE [LARGE SCALE GENOMIC DNA]</scope>
    <source>
        <strain evidence="7 8">DSM 41480</strain>
    </source>
</reference>
<evidence type="ECO:0000256" key="1">
    <source>
        <dbReference type="ARBA" id="ARBA00022741"/>
    </source>
</evidence>
<organism evidence="7 8">
    <name type="scientific">Streptomyces syringium</name>
    <dbReference type="NCBI Taxonomy" id="76729"/>
    <lineage>
        <taxon>Bacteria</taxon>
        <taxon>Bacillati</taxon>
        <taxon>Actinomycetota</taxon>
        <taxon>Actinomycetes</taxon>
        <taxon>Kitasatosporales</taxon>
        <taxon>Streptomycetaceae</taxon>
        <taxon>Streptomyces</taxon>
    </lineage>
</organism>
<sequence length="179" mass="19008">MPVEDVFSQRWRGAFFTGRIERGTVRPGDDVEIVGFGRTGSGEVTAVESFGKALDEAVAGENVAVWLRGLRPEDIQRGQVVAAPGTVTQHAGFEAEAHILSEDEGGRGDTLAAHGKREAQFYFRTTDVSGPVHTLLRDGTDALMAVHLAEPVPLAVGQGFAIRERGKGVGSGVVTKVLD</sequence>
<dbReference type="InterPro" id="IPR004161">
    <property type="entry name" value="EFTu-like_2"/>
</dbReference>
<dbReference type="GeneID" id="91568914"/>
<dbReference type="Proteomes" id="UP001519291">
    <property type="component" value="Unassembled WGS sequence"/>
</dbReference>
<feature type="domain" description="Translation elongation factor EFTu-like" evidence="6">
    <location>
        <begin position="16"/>
        <end position="81"/>
    </location>
</feature>
<gene>
    <name evidence="7" type="ORF">JO379_002052</name>
</gene>
<protein>
    <submittedName>
        <fullName evidence="7">Translation elongation factor TU</fullName>
    </submittedName>
</protein>
<evidence type="ECO:0000256" key="4">
    <source>
        <dbReference type="ARBA" id="ARBA00023134"/>
    </source>
</evidence>
<evidence type="ECO:0000259" key="6">
    <source>
        <dbReference type="Pfam" id="PF03144"/>
    </source>
</evidence>
<dbReference type="InterPro" id="IPR009001">
    <property type="entry name" value="Transl_elong_EF1A/Init_IF2_C"/>
</dbReference>
<dbReference type="Pfam" id="PF03144">
    <property type="entry name" value="GTP_EFTU_D2"/>
    <property type="match status" value="1"/>
</dbReference>
<keyword evidence="4" id="KW-0342">GTP-binding</keyword>
<evidence type="ECO:0000313" key="8">
    <source>
        <dbReference type="Proteomes" id="UP001519291"/>
    </source>
</evidence>
<keyword evidence="2 7" id="KW-0251">Elongation factor</keyword>
<evidence type="ECO:0000259" key="5">
    <source>
        <dbReference type="Pfam" id="PF03143"/>
    </source>
</evidence>
<name>A0ABS4Y3R6_9ACTN</name>
<feature type="domain" description="Translation elongation factor EFTu/EF1A C-terminal" evidence="5">
    <location>
        <begin position="87"/>
        <end position="177"/>
    </location>
</feature>
<proteinExistence type="predicted"/>
<dbReference type="InterPro" id="IPR004160">
    <property type="entry name" value="Transl_elong_EFTu/EF1A_C"/>
</dbReference>
<evidence type="ECO:0000313" key="7">
    <source>
        <dbReference type="EMBL" id="MBP2402583.1"/>
    </source>
</evidence>
<dbReference type="Pfam" id="PF03143">
    <property type="entry name" value="GTP_EFTU_D3"/>
    <property type="match status" value="1"/>
</dbReference>
<dbReference type="InterPro" id="IPR009000">
    <property type="entry name" value="Transl_B-barrel_sf"/>
</dbReference>
<keyword evidence="3" id="KW-0648">Protein biosynthesis</keyword>
<dbReference type="SUPFAM" id="SSF50465">
    <property type="entry name" value="EF-Tu/eEF-1alpha/eIF2-gamma C-terminal domain"/>
    <property type="match status" value="1"/>
</dbReference>
<dbReference type="GO" id="GO:0003746">
    <property type="term" value="F:translation elongation factor activity"/>
    <property type="evidence" value="ECO:0007669"/>
    <property type="project" value="UniProtKB-KW"/>
</dbReference>
<accession>A0ABS4Y3R6</accession>
<dbReference type="SUPFAM" id="SSF50447">
    <property type="entry name" value="Translation proteins"/>
    <property type="match status" value="1"/>
</dbReference>
<keyword evidence="8" id="KW-1185">Reference proteome</keyword>
<dbReference type="PANTHER" id="PTHR43721">
    <property type="entry name" value="ELONGATION FACTOR TU-RELATED"/>
    <property type="match status" value="1"/>
</dbReference>
<dbReference type="EMBL" id="JAGIOH010000001">
    <property type="protein sequence ID" value="MBP2402583.1"/>
    <property type="molecule type" value="Genomic_DNA"/>
</dbReference>
<comment type="caution">
    <text evidence="7">The sequence shown here is derived from an EMBL/GenBank/DDBJ whole genome shotgun (WGS) entry which is preliminary data.</text>
</comment>
<dbReference type="Gene3D" id="2.40.30.10">
    <property type="entry name" value="Translation factors"/>
    <property type="match status" value="2"/>
</dbReference>